<dbReference type="InterPro" id="IPR058240">
    <property type="entry name" value="rSAM_sf"/>
</dbReference>
<dbReference type="GO" id="GO:0051536">
    <property type="term" value="F:iron-sulfur cluster binding"/>
    <property type="evidence" value="ECO:0007669"/>
    <property type="project" value="UniProtKB-KW"/>
</dbReference>
<dbReference type="AlphaFoldDB" id="A0A5L8QPP0"/>
<dbReference type="CDD" id="cd01335">
    <property type="entry name" value="Radical_SAM"/>
    <property type="match status" value="1"/>
</dbReference>
<proteinExistence type="predicted"/>
<dbReference type="PANTHER" id="PTHR11228:SF7">
    <property type="entry name" value="PQQA PEPTIDE CYCLASE"/>
    <property type="match status" value="1"/>
</dbReference>
<evidence type="ECO:0000313" key="11">
    <source>
        <dbReference type="Proteomes" id="UP000535509"/>
    </source>
</evidence>
<dbReference type="Proteomes" id="UP000535509">
    <property type="component" value="Unassembled WGS sequence"/>
</dbReference>
<dbReference type="GeneID" id="61065402"/>
<dbReference type="Gene3D" id="3.20.20.70">
    <property type="entry name" value="Aldolase class I"/>
    <property type="match status" value="1"/>
</dbReference>
<evidence type="ECO:0000313" key="9">
    <source>
        <dbReference type="EMBL" id="EAK0453512.1"/>
    </source>
</evidence>
<keyword evidence="11" id="KW-1185">Reference proteome</keyword>
<dbReference type="SFLD" id="SFLDG01067">
    <property type="entry name" value="SPASM/twitch_domain_containing"/>
    <property type="match status" value="1"/>
</dbReference>
<evidence type="ECO:0000313" key="10">
    <source>
        <dbReference type="EMBL" id="EAK0469118.1"/>
    </source>
</evidence>
<dbReference type="Proteomes" id="UP000557842">
    <property type="component" value="Unassembled WGS sequence"/>
</dbReference>
<dbReference type="OMA" id="NPCDIKV"/>
<evidence type="ECO:0000256" key="4">
    <source>
        <dbReference type="ARBA" id="ARBA00023004"/>
    </source>
</evidence>
<evidence type="ECO:0000256" key="1">
    <source>
        <dbReference type="ARBA" id="ARBA00001966"/>
    </source>
</evidence>
<evidence type="ECO:0000256" key="5">
    <source>
        <dbReference type="ARBA" id="ARBA00023014"/>
    </source>
</evidence>
<dbReference type="InterPro" id="IPR050377">
    <property type="entry name" value="Radical_SAM_PqqE_MftC-like"/>
</dbReference>
<evidence type="ECO:0000259" key="6">
    <source>
        <dbReference type="Pfam" id="PF04055"/>
    </source>
</evidence>
<keyword evidence="4" id="KW-0408">Iron</keyword>
<dbReference type="SUPFAM" id="SSF102114">
    <property type="entry name" value="Radical SAM enzymes"/>
    <property type="match status" value="1"/>
</dbReference>
<accession>A0A5L8QPP0</accession>
<dbReference type="EMBL" id="AACCXK010000014">
    <property type="protein sequence ID" value="EAK0453512.1"/>
    <property type="molecule type" value="Genomic_DNA"/>
</dbReference>
<keyword evidence="3" id="KW-0479">Metal-binding</keyword>
<organism evidence="9">
    <name type="scientific">Campylobacter fetus</name>
    <dbReference type="NCBI Taxonomy" id="196"/>
    <lineage>
        <taxon>Bacteria</taxon>
        <taxon>Pseudomonadati</taxon>
        <taxon>Campylobacterota</taxon>
        <taxon>Epsilonproteobacteria</taxon>
        <taxon>Campylobacterales</taxon>
        <taxon>Campylobacteraceae</taxon>
        <taxon>Campylobacter</taxon>
    </lineage>
</organism>
<dbReference type="EMBL" id="AABQDW010000010">
    <property type="protein sequence ID" value="EAI5408289.1"/>
    <property type="molecule type" value="Genomic_DNA"/>
</dbReference>
<dbReference type="InterPro" id="IPR013785">
    <property type="entry name" value="Aldolase_TIM"/>
</dbReference>
<dbReference type="EMBL" id="AACCXM010000006">
    <property type="protein sequence ID" value="EAK0469118.1"/>
    <property type="molecule type" value="Genomic_DNA"/>
</dbReference>
<dbReference type="EMBL" id="AABTCC010000026">
    <property type="protein sequence ID" value="EAI8859733.1"/>
    <property type="molecule type" value="Genomic_DNA"/>
</dbReference>
<dbReference type="GO" id="GO:0046872">
    <property type="term" value="F:metal ion binding"/>
    <property type="evidence" value="ECO:0007669"/>
    <property type="project" value="UniProtKB-KW"/>
</dbReference>
<dbReference type="SFLD" id="SFLDS00029">
    <property type="entry name" value="Radical_SAM"/>
    <property type="match status" value="1"/>
</dbReference>
<evidence type="ECO:0000313" key="8">
    <source>
        <dbReference type="EMBL" id="EAI8859733.1"/>
    </source>
</evidence>
<dbReference type="Pfam" id="PF04055">
    <property type="entry name" value="Radical_SAM"/>
    <property type="match status" value="1"/>
</dbReference>
<name>A0A5L8QPP0_CAMFE</name>
<evidence type="ECO:0000256" key="3">
    <source>
        <dbReference type="ARBA" id="ARBA00022723"/>
    </source>
</evidence>
<keyword evidence="5" id="KW-0411">Iron-sulfur</keyword>
<sequence>MQKITIPDHYNYIALFLTLSCNLKCPYCINLNENGASRKSVVRGVIKPDIWLNFINRLDIKSDDLPLTLQGGEPTLYPYFYELVNGIDDKFKLDLLTNFMFDEDEFIRRINPSKFTRDAKYAAIRVSYHPNQNDINTLIKKHDKMKDAGFYVGIYSVLTPQNKSHIEEVMKKCKDLGIDFRVKEYLGFDGQKWHGSYKFPEAISGNVNKYCDCKTTELLISPAGLVYRCHSDLYEKRAEVADISDPNYKFEDIYRPCIVYGHCNPCDIKVKTNRFQNFGHTSVEIKNIRELNEKERILLENSDFKGALNL</sequence>
<dbReference type="RefSeq" id="WP_002850638.1">
    <property type="nucleotide sequence ID" value="NZ_AABUZP020000015.1"/>
</dbReference>
<evidence type="ECO:0000313" key="7">
    <source>
        <dbReference type="EMBL" id="EAI5408289.1"/>
    </source>
</evidence>
<dbReference type="PROSITE" id="PS51257">
    <property type="entry name" value="PROKAR_LIPOPROTEIN"/>
    <property type="match status" value="1"/>
</dbReference>
<evidence type="ECO:0000313" key="12">
    <source>
        <dbReference type="Proteomes" id="UP000557842"/>
    </source>
</evidence>
<gene>
    <name evidence="9" type="ORF">AAH17_07605</name>
    <name evidence="10" type="ORF">AAH24_07075</name>
    <name evidence="7" type="ORF">BVH53_06205</name>
    <name evidence="8" type="ORF">CX802_07830</name>
</gene>
<reference evidence="9 12" key="1">
    <citation type="submission" date="2018-05" db="EMBL/GenBank/DDBJ databases">
        <authorList>
            <consortium name="PulseNet: The National Subtyping Network for Foodborne Disease Surveillance"/>
            <person name="Tarr C.L."/>
            <person name="Trees E."/>
            <person name="Katz L.S."/>
            <person name="Carleton-Romer H.A."/>
            <person name="Stroika S."/>
            <person name="Kucerova Z."/>
            <person name="Roache K.F."/>
            <person name="Sabol A.L."/>
            <person name="Besser J."/>
            <person name="Gerner-Smidt P."/>
        </authorList>
    </citation>
    <scope>NUCLEOTIDE SEQUENCE</scope>
    <source>
        <strain evidence="9">2014D-0197</strain>
        <strain evidence="7 12">2016D-0221</strain>
        <strain evidence="10">D4313</strain>
        <strain evidence="8 11">PNUSAC001503</strain>
    </source>
</reference>
<dbReference type="GO" id="GO:0003824">
    <property type="term" value="F:catalytic activity"/>
    <property type="evidence" value="ECO:0007669"/>
    <property type="project" value="InterPro"/>
</dbReference>
<dbReference type="InterPro" id="IPR007197">
    <property type="entry name" value="rSAM"/>
</dbReference>
<comment type="caution">
    <text evidence="9">The sequence shown here is derived from an EMBL/GenBank/DDBJ whole genome shotgun (WGS) entry which is preliminary data.</text>
</comment>
<evidence type="ECO:0000256" key="2">
    <source>
        <dbReference type="ARBA" id="ARBA00022691"/>
    </source>
</evidence>
<keyword evidence="2" id="KW-0949">S-adenosyl-L-methionine</keyword>
<feature type="domain" description="Radical SAM core" evidence="6">
    <location>
        <begin position="18"/>
        <end position="172"/>
    </location>
</feature>
<comment type="cofactor">
    <cofactor evidence="1">
        <name>[4Fe-4S] cluster</name>
        <dbReference type="ChEBI" id="CHEBI:49883"/>
    </cofactor>
</comment>
<dbReference type="PANTHER" id="PTHR11228">
    <property type="entry name" value="RADICAL SAM DOMAIN PROTEIN"/>
    <property type="match status" value="1"/>
</dbReference>
<protein>
    <submittedName>
        <fullName evidence="9">Radical SAM protein</fullName>
    </submittedName>
</protein>